<sequence>MMKVAVVVWIVVGASLAGCAMVAVLAIPALADQGMQLIPRAVLAGFVVAIPLSFLIARKIARQSVR</sequence>
<keyword evidence="1" id="KW-0472">Membrane</keyword>
<organism evidence="2 3">
    <name type="scientific">Rhodopseudomonas rhenobacensis</name>
    <dbReference type="NCBI Taxonomy" id="87461"/>
    <lineage>
        <taxon>Bacteria</taxon>
        <taxon>Pseudomonadati</taxon>
        <taxon>Pseudomonadota</taxon>
        <taxon>Alphaproteobacteria</taxon>
        <taxon>Hyphomicrobiales</taxon>
        <taxon>Nitrobacteraceae</taxon>
        <taxon>Rhodopseudomonas</taxon>
    </lineage>
</organism>
<evidence type="ECO:0000313" key="2">
    <source>
        <dbReference type="EMBL" id="MBB5047420.1"/>
    </source>
</evidence>
<dbReference type="RefSeq" id="WP_184257233.1">
    <property type="nucleotide sequence ID" value="NZ_JACHIH010000011.1"/>
</dbReference>
<dbReference type="AlphaFoldDB" id="A0A7W8DZ17"/>
<keyword evidence="1" id="KW-0812">Transmembrane</keyword>
<keyword evidence="3" id="KW-1185">Reference proteome</keyword>
<evidence type="ECO:0000313" key="3">
    <source>
        <dbReference type="Proteomes" id="UP000542353"/>
    </source>
</evidence>
<keyword evidence="1" id="KW-1133">Transmembrane helix</keyword>
<accession>A0A7W8DZ17</accession>
<proteinExistence type="predicted"/>
<evidence type="ECO:0008006" key="4">
    <source>
        <dbReference type="Google" id="ProtNLM"/>
    </source>
</evidence>
<gene>
    <name evidence="2" type="ORF">HNR60_002175</name>
</gene>
<reference evidence="2 3" key="1">
    <citation type="submission" date="2020-08" db="EMBL/GenBank/DDBJ databases">
        <title>Genomic Encyclopedia of Type Strains, Phase IV (KMG-IV): sequencing the most valuable type-strain genomes for metagenomic binning, comparative biology and taxonomic classification.</title>
        <authorList>
            <person name="Goeker M."/>
        </authorList>
    </citation>
    <scope>NUCLEOTIDE SEQUENCE [LARGE SCALE GENOMIC DNA]</scope>
    <source>
        <strain evidence="2 3">DSM 12706</strain>
    </source>
</reference>
<dbReference type="EMBL" id="JACHIH010000011">
    <property type="protein sequence ID" value="MBB5047420.1"/>
    <property type="molecule type" value="Genomic_DNA"/>
</dbReference>
<feature type="transmembrane region" description="Helical" evidence="1">
    <location>
        <begin position="37"/>
        <end position="57"/>
    </location>
</feature>
<dbReference type="PROSITE" id="PS51257">
    <property type="entry name" value="PROKAR_LIPOPROTEIN"/>
    <property type="match status" value="1"/>
</dbReference>
<dbReference type="Proteomes" id="UP000542353">
    <property type="component" value="Unassembled WGS sequence"/>
</dbReference>
<name>A0A7W8DZ17_9BRAD</name>
<feature type="transmembrane region" description="Helical" evidence="1">
    <location>
        <begin position="7"/>
        <end position="31"/>
    </location>
</feature>
<evidence type="ECO:0000256" key="1">
    <source>
        <dbReference type="SAM" id="Phobius"/>
    </source>
</evidence>
<comment type="caution">
    <text evidence="2">The sequence shown here is derived from an EMBL/GenBank/DDBJ whole genome shotgun (WGS) entry which is preliminary data.</text>
</comment>
<protein>
    <recommendedName>
        <fullName evidence="4">CTP synthetase</fullName>
    </recommendedName>
</protein>